<evidence type="ECO:0000313" key="2">
    <source>
        <dbReference type="EMBL" id="VAW30867.1"/>
    </source>
</evidence>
<reference evidence="2" key="1">
    <citation type="submission" date="2018-06" db="EMBL/GenBank/DDBJ databases">
        <authorList>
            <person name="Zhirakovskaya E."/>
        </authorList>
    </citation>
    <scope>NUCLEOTIDE SEQUENCE</scope>
</reference>
<proteinExistence type="predicted"/>
<sequence length="191" mass="21858">MGFFDKKLYRFGFVVLSVWLFFFLALDSMVDDSPTMDEQNHLARGVAFVKTADPRLSLEHPPLINSISGLPLLILPNLQLPFEHPSWTELQPPDIYWYVFADQFLWQANQDVTRMIFLGRLPILFLTLGLALVGFHFARALWGRSSAYLAFFLLLFEPNILANGRLITTDLGGTLFITLALLLIWRLWAAP</sequence>
<evidence type="ECO:0000256" key="1">
    <source>
        <dbReference type="SAM" id="Phobius"/>
    </source>
</evidence>
<keyword evidence="1" id="KW-1133">Transmembrane helix</keyword>
<name>A0A3B0UZC0_9ZZZZ</name>
<protein>
    <recommendedName>
        <fullName evidence="3">Glycosyltransferase RgtA/B/C/D-like domain-containing protein</fullName>
    </recommendedName>
</protein>
<accession>A0A3B0UZC0</accession>
<dbReference type="AlphaFoldDB" id="A0A3B0UZC0"/>
<feature type="transmembrane region" description="Helical" evidence="1">
    <location>
        <begin position="7"/>
        <end position="26"/>
    </location>
</feature>
<keyword evidence="1" id="KW-0472">Membrane</keyword>
<feature type="transmembrane region" description="Helical" evidence="1">
    <location>
        <begin position="115"/>
        <end position="135"/>
    </location>
</feature>
<organism evidence="2">
    <name type="scientific">hydrothermal vent metagenome</name>
    <dbReference type="NCBI Taxonomy" id="652676"/>
    <lineage>
        <taxon>unclassified sequences</taxon>
        <taxon>metagenomes</taxon>
        <taxon>ecological metagenomes</taxon>
    </lineage>
</organism>
<evidence type="ECO:0008006" key="3">
    <source>
        <dbReference type="Google" id="ProtNLM"/>
    </source>
</evidence>
<feature type="transmembrane region" description="Helical" evidence="1">
    <location>
        <begin position="171"/>
        <end position="189"/>
    </location>
</feature>
<gene>
    <name evidence="2" type="ORF">MNBD_CHLOROFLEXI01-5202</name>
</gene>
<keyword evidence="1" id="KW-0812">Transmembrane</keyword>
<dbReference type="EMBL" id="UOEU01000101">
    <property type="protein sequence ID" value="VAW30867.1"/>
    <property type="molecule type" value="Genomic_DNA"/>
</dbReference>
<feature type="non-terminal residue" evidence="2">
    <location>
        <position position="191"/>
    </location>
</feature>
<feature type="transmembrane region" description="Helical" evidence="1">
    <location>
        <begin position="147"/>
        <end position="165"/>
    </location>
</feature>